<dbReference type="PANTHER" id="PTHR38106">
    <property type="entry name" value="RNA CHAPERONE PROQ"/>
    <property type="match status" value="1"/>
</dbReference>
<sequence length="158" mass="17544">MSTEKARRSPSALIRYLSERWPGAFDAKAPKPLKIGIRDDIRAVDDDLSDEELSRALRVYARTGTYLATLRAGVKRVDLDGNHSGEVSEAEAATAQAWLRARLAKEEATQLPEPKAEPEPSLKPALNRTPSRPAKLPAERLAGIVVEIKRRRVTKRKP</sequence>
<evidence type="ECO:0000313" key="6">
    <source>
        <dbReference type="EMBL" id="PDT44159.1"/>
    </source>
</evidence>
<evidence type="ECO:0000256" key="2">
    <source>
        <dbReference type="ARBA" id="ARBA00022884"/>
    </source>
</evidence>
<evidence type="ECO:0000256" key="1">
    <source>
        <dbReference type="ARBA" id="ARBA00022490"/>
    </source>
</evidence>
<dbReference type="PANTHER" id="PTHR38106:SF1">
    <property type="entry name" value="RNA CHAPERONE PROQ"/>
    <property type="match status" value="1"/>
</dbReference>
<keyword evidence="3" id="KW-0143">Chaperone</keyword>
<dbReference type="Gene3D" id="1.10.1710.10">
    <property type="entry name" value="ProQ/FinO domain"/>
    <property type="match status" value="1"/>
</dbReference>
<dbReference type="InterPro" id="IPR036442">
    <property type="entry name" value="ProQ/FinO_sf"/>
</dbReference>
<protein>
    <submittedName>
        <fullName evidence="6">Prop expression regulator</fullName>
    </submittedName>
</protein>
<comment type="caution">
    <text evidence="6">The sequence shown here is derived from an EMBL/GenBank/DDBJ whole genome shotgun (WGS) entry which is preliminary data.</text>
</comment>
<dbReference type="InterPro" id="IPR023529">
    <property type="entry name" value="ProQ"/>
</dbReference>
<dbReference type="SMART" id="SM00945">
    <property type="entry name" value="ProQ"/>
    <property type="match status" value="1"/>
</dbReference>
<dbReference type="Proteomes" id="UP000220353">
    <property type="component" value="Unassembled WGS sequence"/>
</dbReference>
<dbReference type="GO" id="GO:0033592">
    <property type="term" value="F:RNA strand annealing activity"/>
    <property type="evidence" value="ECO:0007669"/>
    <property type="project" value="InterPro"/>
</dbReference>
<reference evidence="6 7" key="1">
    <citation type="submission" date="2017-09" db="EMBL/GenBank/DDBJ databases">
        <title>Comparative genomics of rhizobia isolated from Phaseolus vulgaris in China.</title>
        <authorList>
            <person name="Tong W."/>
        </authorList>
    </citation>
    <scope>NUCLEOTIDE SEQUENCE [LARGE SCALE GENOMIC DNA]</scope>
    <source>
        <strain evidence="6 7">PCH1</strain>
    </source>
</reference>
<dbReference type="GO" id="GO:0005829">
    <property type="term" value="C:cytosol"/>
    <property type="evidence" value="ECO:0007669"/>
    <property type="project" value="TreeGrafter"/>
</dbReference>
<dbReference type="EMBL" id="NWTC01000039">
    <property type="protein sequence ID" value="PDT44159.1"/>
    <property type="molecule type" value="Genomic_DNA"/>
</dbReference>
<proteinExistence type="predicted"/>
<dbReference type="InterPro" id="IPR016103">
    <property type="entry name" value="ProQ/FinO"/>
</dbReference>
<keyword evidence="2" id="KW-0694">RNA-binding</keyword>
<dbReference type="SUPFAM" id="SSF48657">
    <property type="entry name" value="FinO-like"/>
    <property type="match status" value="1"/>
</dbReference>
<name>A0A2A6LPX8_RHIFR</name>
<dbReference type="AlphaFoldDB" id="A0A2A6LPX8"/>
<dbReference type="Pfam" id="PF04352">
    <property type="entry name" value="ProQ"/>
    <property type="match status" value="1"/>
</dbReference>
<dbReference type="GO" id="GO:0010608">
    <property type="term" value="P:post-transcriptional regulation of gene expression"/>
    <property type="evidence" value="ECO:0007669"/>
    <property type="project" value="InterPro"/>
</dbReference>
<feature type="domain" description="ProQ/FinO" evidence="5">
    <location>
        <begin position="5"/>
        <end position="115"/>
    </location>
</feature>
<dbReference type="GO" id="GO:0034057">
    <property type="term" value="F:RNA strand-exchange activity"/>
    <property type="evidence" value="ECO:0007669"/>
    <property type="project" value="InterPro"/>
</dbReference>
<keyword evidence="1" id="KW-0963">Cytoplasm</keyword>
<feature type="region of interest" description="Disordered" evidence="4">
    <location>
        <begin position="105"/>
        <end position="137"/>
    </location>
</feature>
<evidence type="ECO:0000313" key="7">
    <source>
        <dbReference type="Proteomes" id="UP000220353"/>
    </source>
</evidence>
<gene>
    <name evidence="6" type="ORF">CO661_30660</name>
</gene>
<evidence type="ECO:0000259" key="5">
    <source>
        <dbReference type="SMART" id="SM00945"/>
    </source>
</evidence>
<evidence type="ECO:0000256" key="3">
    <source>
        <dbReference type="ARBA" id="ARBA00023186"/>
    </source>
</evidence>
<accession>A0A2A6LPX8</accession>
<evidence type="ECO:0000256" key="4">
    <source>
        <dbReference type="SAM" id="MobiDB-lite"/>
    </source>
</evidence>
<dbReference type="RefSeq" id="WP_042778616.1">
    <property type="nucleotide sequence ID" value="NZ_JBGCAX010000003.1"/>
</dbReference>
<feature type="compositionally biased region" description="Basic and acidic residues" evidence="4">
    <location>
        <begin position="105"/>
        <end position="120"/>
    </location>
</feature>
<organism evidence="6 7">
    <name type="scientific">Rhizobium fredii</name>
    <name type="common">Sinorhizobium fredii</name>
    <dbReference type="NCBI Taxonomy" id="380"/>
    <lineage>
        <taxon>Bacteria</taxon>
        <taxon>Pseudomonadati</taxon>
        <taxon>Pseudomonadota</taxon>
        <taxon>Alphaproteobacteria</taxon>
        <taxon>Hyphomicrobiales</taxon>
        <taxon>Rhizobiaceae</taxon>
        <taxon>Sinorhizobium/Ensifer group</taxon>
        <taxon>Sinorhizobium</taxon>
    </lineage>
</organism>